<accession>A0AAD7EKJ5</accession>
<evidence type="ECO:0000313" key="2">
    <source>
        <dbReference type="EMBL" id="KAJ7333310.1"/>
    </source>
</evidence>
<dbReference type="EMBL" id="JARIHO010000034">
    <property type="protein sequence ID" value="KAJ7333310.1"/>
    <property type="molecule type" value="Genomic_DNA"/>
</dbReference>
<dbReference type="AlphaFoldDB" id="A0AAD7EKJ5"/>
<gene>
    <name evidence="2" type="ORF">DFH08DRAFT_881037</name>
</gene>
<feature type="non-terminal residue" evidence="2">
    <location>
        <position position="151"/>
    </location>
</feature>
<sequence>MPSPVRKTASRSALAAENEQLRSLLNAAGVEFDKNYAQMTLIQRENGNLRQQLYAKKNKPKRTTEMHQALLDDLHKKQMGALHSEMRKTLFPAIRKEISDAEKVAKAEMKKLEQERKVAAKAAEKAEKAAAKEATKVAKAAAKALGRGRGG</sequence>
<protein>
    <submittedName>
        <fullName evidence="2">Uncharacterized protein</fullName>
    </submittedName>
</protein>
<keyword evidence="3" id="KW-1185">Reference proteome</keyword>
<proteinExistence type="predicted"/>
<dbReference type="Proteomes" id="UP001218218">
    <property type="component" value="Unassembled WGS sequence"/>
</dbReference>
<feature type="coiled-coil region" evidence="1">
    <location>
        <begin position="95"/>
        <end position="132"/>
    </location>
</feature>
<organism evidence="2 3">
    <name type="scientific">Mycena albidolilacea</name>
    <dbReference type="NCBI Taxonomy" id="1033008"/>
    <lineage>
        <taxon>Eukaryota</taxon>
        <taxon>Fungi</taxon>
        <taxon>Dikarya</taxon>
        <taxon>Basidiomycota</taxon>
        <taxon>Agaricomycotina</taxon>
        <taxon>Agaricomycetes</taxon>
        <taxon>Agaricomycetidae</taxon>
        <taxon>Agaricales</taxon>
        <taxon>Marasmiineae</taxon>
        <taxon>Mycenaceae</taxon>
        <taxon>Mycena</taxon>
    </lineage>
</organism>
<reference evidence="2" key="1">
    <citation type="submission" date="2023-03" db="EMBL/GenBank/DDBJ databases">
        <title>Massive genome expansion in bonnet fungi (Mycena s.s.) driven by repeated elements and novel gene families across ecological guilds.</title>
        <authorList>
            <consortium name="Lawrence Berkeley National Laboratory"/>
            <person name="Harder C.B."/>
            <person name="Miyauchi S."/>
            <person name="Viragh M."/>
            <person name="Kuo A."/>
            <person name="Thoen E."/>
            <person name="Andreopoulos B."/>
            <person name="Lu D."/>
            <person name="Skrede I."/>
            <person name="Drula E."/>
            <person name="Henrissat B."/>
            <person name="Morin E."/>
            <person name="Kohler A."/>
            <person name="Barry K."/>
            <person name="LaButti K."/>
            <person name="Morin E."/>
            <person name="Salamov A."/>
            <person name="Lipzen A."/>
            <person name="Mereny Z."/>
            <person name="Hegedus B."/>
            <person name="Baldrian P."/>
            <person name="Stursova M."/>
            <person name="Weitz H."/>
            <person name="Taylor A."/>
            <person name="Grigoriev I.V."/>
            <person name="Nagy L.G."/>
            <person name="Martin F."/>
            <person name="Kauserud H."/>
        </authorList>
    </citation>
    <scope>NUCLEOTIDE SEQUENCE</scope>
    <source>
        <strain evidence="2">CBHHK002</strain>
    </source>
</reference>
<name>A0AAD7EKJ5_9AGAR</name>
<keyword evidence="1" id="KW-0175">Coiled coil</keyword>
<evidence type="ECO:0000256" key="1">
    <source>
        <dbReference type="SAM" id="Coils"/>
    </source>
</evidence>
<comment type="caution">
    <text evidence="2">The sequence shown here is derived from an EMBL/GenBank/DDBJ whole genome shotgun (WGS) entry which is preliminary data.</text>
</comment>
<evidence type="ECO:0000313" key="3">
    <source>
        <dbReference type="Proteomes" id="UP001218218"/>
    </source>
</evidence>